<dbReference type="InterPro" id="IPR051473">
    <property type="entry name" value="P2Ox-like"/>
</dbReference>
<dbReference type="InterPro" id="IPR007867">
    <property type="entry name" value="GMC_OxRtase_C"/>
</dbReference>
<evidence type="ECO:0000256" key="2">
    <source>
        <dbReference type="ARBA" id="ARBA00010790"/>
    </source>
</evidence>
<dbReference type="PANTHER" id="PTHR42784">
    <property type="entry name" value="PYRANOSE 2-OXIDASE"/>
    <property type="match status" value="1"/>
</dbReference>
<evidence type="ECO:0000256" key="5">
    <source>
        <dbReference type="ARBA" id="ARBA00023002"/>
    </source>
</evidence>
<dbReference type="PANTHER" id="PTHR42784:SF1">
    <property type="entry name" value="PYRANOSE 2-OXIDASE"/>
    <property type="match status" value="1"/>
</dbReference>
<keyword evidence="5" id="KW-0560">Oxidoreductase</keyword>
<keyword evidence="4" id="KW-0274">FAD</keyword>
<evidence type="ECO:0000256" key="3">
    <source>
        <dbReference type="ARBA" id="ARBA00022630"/>
    </source>
</evidence>
<evidence type="ECO:0000256" key="1">
    <source>
        <dbReference type="ARBA" id="ARBA00001974"/>
    </source>
</evidence>
<dbReference type="Pfam" id="PF05199">
    <property type="entry name" value="GMC_oxred_C"/>
    <property type="match status" value="1"/>
</dbReference>
<dbReference type="SUPFAM" id="SSF51905">
    <property type="entry name" value="FAD/NAD(P)-binding domain"/>
    <property type="match status" value="1"/>
</dbReference>
<evidence type="ECO:0000259" key="7">
    <source>
        <dbReference type="Pfam" id="PF00732"/>
    </source>
</evidence>
<dbReference type="RefSeq" id="WP_371838254.1">
    <property type="nucleotide sequence ID" value="NZ_JBGMEK010000010.1"/>
</dbReference>
<accession>A0ABV4NXA1</accession>
<feature type="domain" description="Glucose-methanol-choline oxidoreductase N-terminal" evidence="7">
    <location>
        <begin position="107"/>
        <end position="348"/>
    </location>
</feature>
<dbReference type="Proteomes" id="UP001569428">
    <property type="component" value="Unassembled WGS sequence"/>
</dbReference>
<evidence type="ECO:0000259" key="8">
    <source>
        <dbReference type="Pfam" id="PF05199"/>
    </source>
</evidence>
<organism evidence="9 10">
    <name type="scientific">Microbulbifer epialgicus</name>
    <dbReference type="NCBI Taxonomy" id="393907"/>
    <lineage>
        <taxon>Bacteria</taxon>
        <taxon>Pseudomonadati</taxon>
        <taxon>Pseudomonadota</taxon>
        <taxon>Gammaproteobacteria</taxon>
        <taxon>Cellvibrionales</taxon>
        <taxon>Microbulbiferaceae</taxon>
        <taxon>Microbulbifer</taxon>
    </lineage>
</organism>
<dbReference type="SUPFAM" id="SSF54373">
    <property type="entry name" value="FAD-linked reductases, C-terminal domain"/>
    <property type="match status" value="1"/>
</dbReference>
<dbReference type="Gene3D" id="3.50.50.60">
    <property type="entry name" value="FAD/NAD(P)-binding domain"/>
    <property type="match status" value="2"/>
</dbReference>
<comment type="caution">
    <text evidence="9">The sequence shown here is derived from an EMBL/GenBank/DDBJ whole genome shotgun (WGS) entry which is preliminary data.</text>
</comment>
<evidence type="ECO:0000313" key="10">
    <source>
        <dbReference type="Proteomes" id="UP001569428"/>
    </source>
</evidence>
<dbReference type="InterPro" id="IPR000172">
    <property type="entry name" value="GMC_OxRdtase_N"/>
</dbReference>
<feature type="compositionally biased region" description="Polar residues" evidence="6">
    <location>
        <begin position="523"/>
        <end position="532"/>
    </location>
</feature>
<evidence type="ECO:0000313" key="9">
    <source>
        <dbReference type="EMBL" id="MFA0810680.1"/>
    </source>
</evidence>
<dbReference type="InterPro" id="IPR036188">
    <property type="entry name" value="FAD/NAD-bd_sf"/>
</dbReference>
<proteinExistence type="inferred from homology"/>
<feature type="region of interest" description="Disordered" evidence="6">
    <location>
        <begin position="496"/>
        <end position="532"/>
    </location>
</feature>
<sequence length="578" mass="65619">MQTDHLAVEKESEVFNAIVIGSGITGGWAAKEITERGLRTLLVDRGRMVQHRKDYITENKGPWEFALRTRVPRDQAERDYPVQRLSYAFDDTTKHFFSKDSELPYTTTAGTDFTWIRGNQVGGKSLLWHRQSYRLGPDDFLSNLRDGEGVDWPIRYKDLAPWYSRVEKFVGISGNADGVAQLPDSEFQPPFEMHRCEQDLQKKFRKQHKDKHFIIGRAAHLTQPNDTQLALGRYNCQARDQCQRGCSFGGYFSTQSATLPAAMKTGRLHIASDSIVHSLIYDKRRNRIAGVRVIDSRTLKQREFLAEIVFLCASTLGSTQILLNSANKHFPNGLANSSGVLGHYLMDHNYNATAHGYLEGYQDDYYSGRRPTGILIPNFQYKPELYQKHYKRGYQIAGTAYRQDWRTMTKTDGIGESFKARLQQPGRWGFWISAQGEMLPRHHNHISLHPSKKDNWGIPQLEIDCRWSDNERLMMEDASETMQKMLRELGLAEVTGETTNDKKPPGSAIHEVGTARMGRNKKTSVLNGQNQSHDIPNLFITDGSCFTSSAVQNPSLTFMAITARAAHYAADELSSGRI</sequence>
<keyword evidence="3" id="KW-0285">Flavoprotein</keyword>
<evidence type="ECO:0000256" key="6">
    <source>
        <dbReference type="SAM" id="MobiDB-lite"/>
    </source>
</evidence>
<keyword evidence="10" id="KW-1185">Reference proteome</keyword>
<protein>
    <submittedName>
        <fullName evidence="9">GMC oxidoreductase</fullName>
    </submittedName>
</protein>
<feature type="domain" description="Glucose-methanol-choline oxidoreductase C-terminal" evidence="8">
    <location>
        <begin position="440"/>
        <end position="561"/>
    </location>
</feature>
<evidence type="ECO:0000256" key="4">
    <source>
        <dbReference type="ARBA" id="ARBA00022827"/>
    </source>
</evidence>
<dbReference type="EMBL" id="JBGMEK010000010">
    <property type="protein sequence ID" value="MFA0810680.1"/>
    <property type="molecule type" value="Genomic_DNA"/>
</dbReference>
<comment type="cofactor">
    <cofactor evidence="1">
        <name>FAD</name>
        <dbReference type="ChEBI" id="CHEBI:57692"/>
    </cofactor>
</comment>
<name>A0ABV4NXA1_9GAMM</name>
<reference evidence="9 10" key="1">
    <citation type="submission" date="2024-08" db="EMBL/GenBank/DDBJ databases">
        <authorList>
            <person name="Ishaq N."/>
        </authorList>
    </citation>
    <scope>NUCLEOTIDE SEQUENCE [LARGE SCALE GENOMIC DNA]</scope>
    <source>
        <strain evidence="9 10">DSM 18651</strain>
    </source>
</reference>
<comment type="similarity">
    <text evidence="2">Belongs to the GMC oxidoreductase family.</text>
</comment>
<dbReference type="Pfam" id="PF00732">
    <property type="entry name" value="GMC_oxred_N"/>
    <property type="match status" value="1"/>
</dbReference>
<gene>
    <name evidence="9" type="ORF">ACCI49_07080</name>
</gene>